<keyword evidence="4" id="KW-1185">Reference proteome</keyword>
<feature type="compositionally biased region" description="Low complexity" evidence="1">
    <location>
        <begin position="669"/>
        <end position="678"/>
    </location>
</feature>
<protein>
    <recommendedName>
        <fullName evidence="2">C2H2-type domain-containing protein</fullName>
    </recommendedName>
</protein>
<dbReference type="PANTHER" id="PTHR38166:SF1">
    <property type="entry name" value="C2H2-TYPE DOMAIN-CONTAINING PROTEIN"/>
    <property type="match status" value="1"/>
</dbReference>
<gene>
    <name evidence="3" type="ORF">B0T17DRAFT_125858</name>
</gene>
<evidence type="ECO:0000313" key="4">
    <source>
        <dbReference type="Proteomes" id="UP001174934"/>
    </source>
</evidence>
<sequence>MAPRGAQPPIEALPSSHRPDDAVGLKRSLTQAKDCSNPIYSLDKPHHVEDIVDQDSSNRFSFASSPSSTNRKSTASSIFSLPSLRRTDTNSTAYTRYSIRQSSLESADPTVERKCSLPTPRYCCPLCDAAFDSKEEWKSHKLDHQNDGHQPLTAGPTHLTDPDLGKLVIPVSVMTPDTQEVPQVEAAALGNAWGCGFCAALVQSRIGYLEHVDKHYDNGREWDQWQHSSVIKGLLCQPGLQEAWSSLVKENERLRGTKLRFWWDPADTQRSSVCSSHLQNVLEHFESETSTIGPQAVAQFAFSKALKRTDENITGQIHSLYTQSPLEIKPRGIPATIRKSVSPAVTGDEVSPTSMAPWAIREMMLNRPSAVLPSSSRASSSTPRSFSSRMPAEYFSQDLWGTASQPKVEESKPTPSTALAPLAKVHQREAAQGPEASKPHHRSLRRTDKDRRISGLSSGSSPKTHDRTESTHSRASSAMKLSDSPSVLSTNSFASHNAPARVPLSVALRGLTPMNNHTRNDWLGLVSATQADVSHSRSHSGSTTMTSPTLDDSASDHLSESSLSDMDAPSEFGGSSTAMGLWSRAVQQRADQVMRRIWLQYNVDWDQMITKCVGNEGHTSRGGEYPYPSRFQKPSSSQNAPDKGLRPSGRRPTDDEDDEEEEEGSRLGSSMSKLPSPSSLKKFACPFRKHNPQMFNLRDHEICANRAWSSISRLKEHLYRKHYKIHCNRCKTKFKNNEDLIHHGEMAEGCEIRDDREMPGHISCLQEKQLKSRKQVTPRQSEEEKWRDIYQLLFPNVPIEIIPSPYPEPHEDLARASSENLGYLKFQHHLLSTLPRLFFQTHEEQTGRQIHDAESVSRAVEKALRKAFSEWEALGNIVPPQITLGPLLSSDQGSISPPLPTPNSNIYALTPPNPEYISDNVWLNIPPNTGDIFTVDTPFVSHANDSGFPGNSFAPTAAASSSFNRYAGLDPNVSWTIGNPDLA</sequence>
<feature type="domain" description="C2H2-type" evidence="2">
    <location>
        <begin position="123"/>
        <end position="144"/>
    </location>
</feature>
<feature type="region of interest" description="Disordered" evidence="1">
    <location>
        <begin position="1"/>
        <end position="27"/>
    </location>
</feature>
<feature type="compositionally biased region" description="Basic and acidic residues" evidence="1">
    <location>
        <begin position="463"/>
        <end position="472"/>
    </location>
</feature>
<name>A0AA39U1W2_9PEZI</name>
<feature type="region of interest" description="Disordered" evidence="1">
    <location>
        <begin position="616"/>
        <end position="678"/>
    </location>
</feature>
<dbReference type="PANTHER" id="PTHR38166">
    <property type="entry name" value="C2H2-TYPE DOMAIN-CONTAINING PROTEIN-RELATED"/>
    <property type="match status" value="1"/>
</dbReference>
<feature type="compositionally biased region" description="Acidic residues" evidence="1">
    <location>
        <begin position="654"/>
        <end position="663"/>
    </location>
</feature>
<organism evidence="3 4">
    <name type="scientific">Bombardia bombarda</name>
    <dbReference type="NCBI Taxonomy" id="252184"/>
    <lineage>
        <taxon>Eukaryota</taxon>
        <taxon>Fungi</taxon>
        <taxon>Dikarya</taxon>
        <taxon>Ascomycota</taxon>
        <taxon>Pezizomycotina</taxon>
        <taxon>Sordariomycetes</taxon>
        <taxon>Sordariomycetidae</taxon>
        <taxon>Sordariales</taxon>
        <taxon>Lasiosphaeriaceae</taxon>
        <taxon>Bombardia</taxon>
    </lineage>
</organism>
<feature type="region of interest" description="Disordered" evidence="1">
    <location>
        <begin position="533"/>
        <end position="577"/>
    </location>
</feature>
<accession>A0AA39U1W2</accession>
<dbReference type="InterPro" id="IPR013087">
    <property type="entry name" value="Znf_C2H2_type"/>
</dbReference>
<evidence type="ECO:0000256" key="1">
    <source>
        <dbReference type="SAM" id="MobiDB-lite"/>
    </source>
</evidence>
<evidence type="ECO:0000259" key="2">
    <source>
        <dbReference type="PROSITE" id="PS00028"/>
    </source>
</evidence>
<dbReference type="PROSITE" id="PS00028">
    <property type="entry name" value="ZINC_FINGER_C2H2_1"/>
    <property type="match status" value="1"/>
</dbReference>
<dbReference type="EMBL" id="JAULSR010000011">
    <property type="protein sequence ID" value="KAK0610070.1"/>
    <property type="molecule type" value="Genomic_DNA"/>
</dbReference>
<dbReference type="Proteomes" id="UP001174934">
    <property type="component" value="Unassembled WGS sequence"/>
</dbReference>
<comment type="caution">
    <text evidence="3">The sequence shown here is derived from an EMBL/GenBank/DDBJ whole genome shotgun (WGS) entry which is preliminary data.</text>
</comment>
<dbReference type="AlphaFoldDB" id="A0AA39U1W2"/>
<proteinExistence type="predicted"/>
<evidence type="ECO:0000313" key="3">
    <source>
        <dbReference type="EMBL" id="KAK0610070.1"/>
    </source>
</evidence>
<feature type="region of interest" description="Disordered" evidence="1">
    <location>
        <begin position="425"/>
        <end position="493"/>
    </location>
</feature>
<dbReference type="SMART" id="SM00355">
    <property type="entry name" value="ZnF_C2H2"/>
    <property type="match status" value="2"/>
</dbReference>
<reference evidence="3" key="1">
    <citation type="submission" date="2023-06" db="EMBL/GenBank/DDBJ databases">
        <title>Genome-scale phylogeny and comparative genomics of the fungal order Sordariales.</title>
        <authorList>
            <consortium name="Lawrence Berkeley National Laboratory"/>
            <person name="Hensen N."/>
            <person name="Bonometti L."/>
            <person name="Westerberg I."/>
            <person name="Brannstrom I.O."/>
            <person name="Guillou S."/>
            <person name="Cros-Aarteil S."/>
            <person name="Calhoun S."/>
            <person name="Haridas S."/>
            <person name="Kuo A."/>
            <person name="Mondo S."/>
            <person name="Pangilinan J."/>
            <person name="Riley R."/>
            <person name="LaButti K."/>
            <person name="Andreopoulos B."/>
            <person name="Lipzen A."/>
            <person name="Chen C."/>
            <person name="Yanf M."/>
            <person name="Daum C."/>
            <person name="Ng V."/>
            <person name="Clum A."/>
            <person name="Steindorff A."/>
            <person name="Ohm R."/>
            <person name="Martin F."/>
            <person name="Silar P."/>
            <person name="Natvig D."/>
            <person name="Lalanne C."/>
            <person name="Gautier V."/>
            <person name="Ament-velasquez S.L."/>
            <person name="Kruys A."/>
            <person name="Hutchinson M.I."/>
            <person name="Powell A.J."/>
            <person name="Barry K."/>
            <person name="Miller A.N."/>
            <person name="Grigoriev I.V."/>
            <person name="Debuchy R."/>
            <person name="Gladieux P."/>
            <person name="Thoren M.H."/>
            <person name="Johannesson H."/>
        </authorList>
    </citation>
    <scope>NUCLEOTIDE SEQUENCE</scope>
    <source>
        <strain evidence="3">SMH3391-2</strain>
    </source>
</reference>
<feature type="compositionally biased region" description="Polar residues" evidence="1">
    <location>
        <begin position="533"/>
        <end position="549"/>
    </location>
</feature>
<feature type="compositionally biased region" description="Polar residues" evidence="1">
    <location>
        <begin position="483"/>
        <end position="493"/>
    </location>
</feature>